<proteinExistence type="predicted"/>
<feature type="region of interest" description="Disordered" evidence="1">
    <location>
        <begin position="1"/>
        <end position="138"/>
    </location>
</feature>
<evidence type="ECO:0000313" key="3">
    <source>
        <dbReference type="Proteomes" id="UP000007306"/>
    </source>
</evidence>
<feature type="compositionally biased region" description="Low complexity" evidence="1">
    <location>
        <begin position="150"/>
        <end position="161"/>
    </location>
</feature>
<feature type="compositionally biased region" description="Low complexity" evidence="1">
    <location>
        <begin position="1"/>
        <end position="36"/>
    </location>
</feature>
<protein>
    <submittedName>
        <fullName evidence="2">Uncharacterized protein</fullName>
    </submittedName>
</protein>
<dbReference type="Gramene" id="ORGLA12G0026700.1">
    <property type="protein sequence ID" value="ORGLA12G0026700.1"/>
    <property type="gene ID" value="ORGLA12G0026700"/>
</dbReference>
<dbReference type="EnsemblPlants" id="ORGLA12G0026700.1">
    <property type="protein sequence ID" value="ORGLA12G0026700.1"/>
    <property type="gene ID" value="ORGLA12G0026700"/>
</dbReference>
<feature type="compositionally biased region" description="Basic and acidic residues" evidence="1">
    <location>
        <begin position="111"/>
        <end position="134"/>
    </location>
</feature>
<dbReference type="AlphaFoldDB" id="I1R411"/>
<reference evidence="2" key="1">
    <citation type="submission" date="2015-06" db="UniProtKB">
        <authorList>
            <consortium name="EnsemblPlants"/>
        </authorList>
    </citation>
    <scope>IDENTIFICATION</scope>
</reference>
<dbReference type="HOGENOM" id="CLU_1418510_0_0_1"/>
<feature type="region of interest" description="Disordered" evidence="1">
    <location>
        <begin position="150"/>
        <end position="192"/>
    </location>
</feature>
<sequence>CVHSSPTWPPSSSSSPASPSSPSTSTPPHGASSAASLVGATPGSGRNHSHPGWRPTTTPTPIGQGRSARRSESRWSAGGPRWSVPSACQSWRTAACSRHVGTASTPPTWTEPRRGSKEEVRRAHEEKEGQELRHCRNSSRHWSWEMAPSPSSFAAASRPSAGVGKLTGSGWKTQRSGTVPISPNSSGTQPIS</sequence>
<accession>I1R411</accession>
<evidence type="ECO:0000256" key="1">
    <source>
        <dbReference type="SAM" id="MobiDB-lite"/>
    </source>
</evidence>
<keyword evidence="3" id="KW-1185">Reference proteome</keyword>
<name>I1R411_ORYGL</name>
<dbReference type="Proteomes" id="UP000007306">
    <property type="component" value="Chromosome 12"/>
</dbReference>
<feature type="compositionally biased region" description="Polar residues" evidence="1">
    <location>
        <begin position="170"/>
        <end position="192"/>
    </location>
</feature>
<organism evidence="2 3">
    <name type="scientific">Oryza glaberrima</name>
    <name type="common">African rice</name>
    <dbReference type="NCBI Taxonomy" id="4538"/>
    <lineage>
        <taxon>Eukaryota</taxon>
        <taxon>Viridiplantae</taxon>
        <taxon>Streptophyta</taxon>
        <taxon>Embryophyta</taxon>
        <taxon>Tracheophyta</taxon>
        <taxon>Spermatophyta</taxon>
        <taxon>Magnoliopsida</taxon>
        <taxon>Liliopsida</taxon>
        <taxon>Poales</taxon>
        <taxon>Poaceae</taxon>
        <taxon>BOP clade</taxon>
        <taxon>Oryzoideae</taxon>
        <taxon>Oryzeae</taxon>
        <taxon>Oryzinae</taxon>
        <taxon>Oryza</taxon>
    </lineage>
</organism>
<evidence type="ECO:0000313" key="2">
    <source>
        <dbReference type="EnsemblPlants" id="ORGLA12G0026700.1"/>
    </source>
</evidence>
<reference evidence="2 3" key="2">
    <citation type="submission" date="2018-04" db="EMBL/GenBank/DDBJ databases">
        <title>OglaRS2 (Oryza glaberrima Reference Sequence Version 2).</title>
        <authorList>
            <person name="Zhang J."/>
            <person name="Kudrna D."/>
            <person name="Lee S."/>
            <person name="Talag J."/>
            <person name="Rajasekar S."/>
            <person name="Wing R.A."/>
        </authorList>
    </citation>
    <scope>NUCLEOTIDE SEQUENCE [LARGE SCALE GENOMIC DNA]</scope>
    <source>
        <strain evidence="2 3">cv. IRGC 96717</strain>
    </source>
</reference>